<dbReference type="EC" id="6.1.1.19" evidence="2"/>
<proteinExistence type="inferred from homology"/>
<dbReference type="Pfam" id="PF03485">
    <property type="entry name" value="Arg_tRNA_synt_N"/>
    <property type="match status" value="1"/>
</dbReference>
<keyword evidence="5 10" id="KW-0067">ATP-binding</keyword>
<keyword evidence="3 10" id="KW-0436">Ligase</keyword>
<comment type="caution">
    <text evidence="13">The sequence shown here is derived from an EMBL/GenBank/DDBJ whole genome shotgun (WGS) entry which is preliminary data.</text>
</comment>
<dbReference type="Gene3D" id="3.40.50.620">
    <property type="entry name" value="HUPs"/>
    <property type="match status" value="1"/>
</dbReference>
<dbReference type="InterPro" id="IPR035684">
    <property type="entry name" value="ArgRS_core"/>
</dbReference>
<reference evidence="13 14" key="1">
    <citation type="journal article" date="2014" name="Genome Biol. Evol.">
        <title>The genome of the myxosporean Thelohanellus kitauei shows adaptations to nutrient acquisition within its fish host.</title>
        <authorList>
            <person name="Yang Y."/>
            <person name="Xiong J."/>
            <person name="Zhou Z."/>
            <person name="Huo F."/>
            <person name="Miao W."/>
            <person name="Ran C."/>
            <person name="Liu Y."/>
            <person name="Zhang J."/>
            <person name="Feng J."/>
            <person name="Wang M."/>
            <person name="Wang M."/>
            <person name="Wang L."/>
            <person name="Yao B."/>
        </authorList>
    </citation>
    <scope>NUCLEOTIDE SEQUENCE [LARGE SCALE GENOMIC DNA]</scope>
    <source>
        <strain evidence="13">Wuqing</strain>
    </source>
</reference>
<dbReference type="Pfam" id="PF00750">
    <property type="entry name" value="tRNA-synt_1d"/>
    <property type="match status" value="1"/>
</dbReference>
<dbReference type="SUPFAM" id="SSF47323">
    <property type="entry name" value="Anticodon-binding domain of a subclass of class I aminoacyl-tRNA synthetases"/>
    <property type="match status" value="1"/>
</dbReference>
<dbReference type="HAMAP" id="MF_00123">
    <property type="entry name" value="Arg_tRNA_synth"/>
    <property type="match status" value="1"/>
</dbReference>
<dbReference type="SMART" id="SM00836">
    <property type="entry name" value="DALR_1"/>
    <property type="match status" value="1"/>
</dbReference>
<evidence type="ECO:0000256" key="1">
    <source>
        <dbReference type="ARBA" id="ARBA00005594"/>
    </source>
</evidence>
<evidence type="ECO:0000256" key="9">
    <source>
        <dbReference type="ARBA" id="ARBA00049339"/>
    </source>
</evidence>
<dbReference type="Pfam" id="PF05746">
    <property type="entry name" value="DALR_1"/>
    <property type="match status" value="1"/>
</dbReference>
<dbReference type="PANTHER" id="PTHR11956">
    <property type="entry name" value="ARGINYL-TRNA SYNTHETASE"/>
    <property type="match status" value="1"/>
</dbReference>
<dbReference type="InterPro" id="IPR001278">
    <property type="entry name" value="Arg-tRNA-ligase"/>
</dbReference>
<comment type="catalytic activity">
    <reaction evidence="9">
        <text>tRNA(Arg) + L-arginine + ATP = L-arginyl-tRNA(Arg) + AMP + diphosphate</text>
        <dbReference type="Rhea" id="RHEA:20301"/>
        <dbReference type="Rhea" id="RHEA-COMP:9658"/>
        <dbReference type="Rhea" id="RHEA-COMP:9673"/>
        <dbReference type="ChEBI" id="CHEBI:30616"/>
        <dbReference type="ChEBI" id="CHEBI:32682"/>
        <dbReference type="ChEBI" id="CHEBI:33019"/>
        <dbReference type="ChEBI" id="CHEBI:78442"/>
        <dbReference type="ChEBI" id="CHEBI:78513"/>
        <dbReference type="ChEBI" id="CHEBI:456215"/>
        <dbReference type="EC" id="6.1.1.19"/>
    </reaction>
</comment>
<evidence type="ECO:0000256" key="7">
    <source>
        <dbReference type="ARBA" id="ARBA00023146"/>
    </source>
</evidence>
<dbReference type="PRINTS" id="PR01038">
    <property type="entry name" value="TRNASYNTHARG"/>
</dbReference>
<evidence type="ECO:0000313" key="13">
    <source>
        <dbReference type="EMBL" id="KII61094.1"/>
    </source>
</evidence>
<evidence type="ECO:0000256" key="3">
    <source>
        <dbReference type="ARBA" id="ARBA00022598"/>
    </source>
</evidence>
<dbReference type="PANTHER" id="PTHR11956:SF5">
    <property type="entry name" value="ARGININE--TRNA LIGASE, CYTOPLASMIC"/>
    <property type="match status" value="1"/>
</dbReference>
<dbReference type="EMBL" id="JWZT01005379">
    <property type="protein sequence ID" value="KII61094.1"/>
    <property type="molecule type" value="Genomic_DNA"/>
</dbReference>
<dbReference type="SUPFAM" id="SSF52374">
    <property type="entry name" value="Nucleotidylyl transferase"/>
    <property type="match status" value="1"/>
</dbReference>
<dbReference type="FunFam" id="3.40.50.620:FF:000084">
    <property type="entry name" value="arginine--tRNA ligase, cytoplasmic"/>
    <property type="match status" value="1"/>
</dbReference>
<evidence type="ECO:0000256" key="8">
    <source>
        <dbReference type="ARBA" id="ARBA00033033"/>
    </source>
</evidence>
<evidence type="ECO:0000259" key="12">
    <source>
        <dbReference type="SMART" id="SM01016"/>
    </source>
</evidence>
<dbReference type="InterPro" id="IPR005148">
    <property type="entry name" value="Arg-tRNA-synth_N"/>
</dbReference>
<dbReference type="InterPro" id="IPR008909">
    <property type="entry name" value="DALR_anticod-bd"/>
</dbReference>
<evidence type="ECO:0000313" key="14">
    <source>
        <dbReference type="Proteomes" id="UP000031668"/>
    </source>
</evidence>
<evidence type="ECO:0000256" key="2">
    <source>
        <dbReference type="ARBA" id="ARBA00012837"/>
    </source>
</evidence>
<dbReference type="SMART" id="SM01016">
    <property type="entry name" value="Arg_tRNA_synt_N"/>
    <property type="match status" value="1"/>
</dbReference>
<comment type="similarity">
    <text evidence="1 10">Belongs to the class-I aminoacyl-tRNA synthetase family.</text>
</comment>
<dbReference type="Proteomes" id="UP000031668">
    <property type="component" value="Unassembled WGS sequence"/>
</dbReference>
<dbReference type="CDD" id="cd00671">
    <property type="entry name" value="ArgRS_core"/>
    <property type="match status" value="1"/>
</dbReference>
<evidence type="ECO:0000256" key="6">
    <source>
        <dbReference type="ARBA" id="ARBA00022917"/>
    </source>
</evidence>
<dbReference type="InterPro" id="IPR001412">
    <property type="entry name" value="aa-tRNA-synth_I_CS"/>
</dbReference>
<evidence type="ECO:0000256" key="5">
    <source>
        <dbReference type="ARBA" id="ARBA00022840"/>
    </source>
</evidence>
<gene>
    <name evidence="13" type="ORF">RF11_05811</name>
</gene>
<feature type="domain" description="Arginyl tRNA synthetase N-terminal" evidence="12">
    <location>
        <begin position="83"/>
        <end position="170"/>
    </location>
</feature>
<name>A0A0C2M9V2_THEKT</name>
<dbReference type="OMA" id="NKPLHLG"/>
<dbReference type="Gene3D" id="3.30.1360.70">
    <property type="entry name" value="Arginyl tRNA synthetase N-terminal domain"/>
    <property type="match status" value="1"/>
</dbReference>
<sequence>MSKRGLLTLVRVFSSSGKIMEKTTRRFVLDEELELHKCLTELQTSNRDQFNPLVKAIYRLNIVDQRYDELNKLFETHMPNTLNSIKYLMYRAVEACGVTGALPNISYAKKGSDYDYQSSDALKFCKNISMATSERLTATEAAIKIISYVPKNDFIESVDVSEPGFINFKLKTDFILDICKSIIIDRNVRPPFVNKRKVVVDFSSPNIAKEMHVGHLRSTIIGESICRIFEFVGFDVVRVSHIGDWGTQFGMLIAYLEEKFPNYAQDPPEISDLQKFYKDSKKRFDEDPEFKKKAHVKVVDLQNGNDPKVTMAWQRICQISRDNFQKLYDRLGVKVTEKGESFYQTRMSKVIEDLVRRGIVEEEGVCKIIRVAGIKVPLILVKSDGGYTYDTSDIATLKYRISEENADWIIYVVDIGQREHFDILFKLGRMVKWYNPEVTRVEHVAFGIVLDENKKRLRTRSGESVKLVDLLDEGVARSKAKLIDRGMKDQFSEDEFDHIAESLAYSCIKYADLSRNLTTDYEFSFDRMLEDRGNTAIYLLYTYARVRSIIRKTCVTEEDIVEYVKTEGLRVEHDCELKLMRKFVHFPEIVFRIVFETFPNILCDYLYELCCFMTEYYDACVIIDPASGKPNMNRLAQIYAASLVLKKGYDLLGLHSLERM</sequence>
<dbReference type="InterPro" id="IPR036695">
    <property type="entry name" value="Arg-tRNA-synth_N_sf"/>
</dbReference>
<dbReference type="GO" id="GO:0005524">
    <property type="term" value="F:ATP binding"/>
    <property type="evidence" value="ECO:0007669"/>
    <property type="project" value="UniProtKB-KW"/>
</dbReference>
<dbReference type="OrthoDB" id="68056at2759"/>
<keyword evidence="4 10" id="KW-0547">Nucleotide-binding</keyword>
<dbReference type="InterPro" id="IPR009080">
    <property type="entry name" value="tRNAsynth_Ia_anticodon-bd"/>
</dbReference>
<dbReference type="NCBIfam" id="TIGR00456">
    <property type="entry name" value="argS"/>
    <property type="match status" value="1"/>
</dbReference>
<protein>
    <recommendedName>
        <fullName evidence="2">arginine--tRNA ligase</fullName>
        <ecNumber evidence="2">6.1.1.19</ecNumber>
    </recommendedName>
    <alternativeName>
        <fullName evidence="8">Arginyl-tRNA synthetase</fullName>
    </alternativeName>
</protein>
<dbReference type="AlphaFoldDB" id="A0A0C2M9V2"/>
<dbReference type="GO" id="GO:0005737">
    <property type="term" value="C:cytoplasm"/>
    <property type="evidence" value="ECO:0007669"/>
    <property type="project" value="InterPro"/>
</dbReference>
<dbReference type="SUPFAM" id="SSF55190">
    <property type="entry name" value="Arginyl-tRNA synthetase (ArgRS), N-terminal 'additional' domain"/>
    <property type="match status" value="1"/>
</dbReference>
<dbReference type="GO" id="GO:0004814">
    <property type="term" value="F:arginine-tRNA ligase activity"/>
    <property type="evidence" value="ECO:0007669"/>
    <property type="project" value="UniProtKB-EC"/>
</dbReference>
<dbReference type="GO" id="GO:0006420">
    <property type="term" value="P:arginyl-tRNA aminoacylation"/>
    <property type="evidence" value="ECO:0007669"/>
    <property type="project" value="InterPro"/>
</dbReference>
<organism evidence="13 14">
    <name type="scientific">Thelohanellus kitauei</name>
    <name type="common">Myxosporean</name>
    <dbReference type="NCBI Taxonomy" id="669202"/>
    <lineage>
        <taxon>Eukaryota</taxon>
        <taxon>Metazoa</taxon>
        <taxon>Cnidaria</taxon>
        <taxon>Myxozoa</taxon>
        <taxon>Myxosporea</taxon>
        <taxon>Bivalvulida</taxon>
        <taxon>Platysporina</taxon>
        <taxon>Myxobolidae</taxon>
        <taxon>Thelohanellus</taxon>
    </lineage>
</organism>
<dbReference type="FunFam" id="1.10.730.10:FF:000006">
    <property type="entry name" value="Arginyl-tRNA synthetase 2, mitochondrial"/>
    <property type="match status" value="1"/>
</dbReference>
<evidence type="ECO:0000259" key="11">
    <source>
        <dbReference type="SMART" id="SM00836"/>
    </source>
</evidence>
<evidence type="ECO:0000256" key="10">
    <source>
        <dbReference type="RuleBase" id="RU363038"/>
    </source>
</evidence>
<feature type="domain" description="DALR anticodon binding" evidence="11">
    <location>
        <begin position="539"/>
        <end position="660"/>
    </location>
</feature>
<keyword evidence="14" id="KW-1185">Reference proteome</keyword>
<evidence type="ECO:0000256" key="4">
    <source>
        <dbReference type="ARBA" id="ARBA00022741"/>
    </source>
</evidence>
<accession>A0A0C2M9V2</accession>
<dbReference type="PROSITE" id="PS00178">
    <property type="entry name" value="AA_TRNA_LIGASE_I"/>
    <property type="match status" value="1"/>
</dbReference>
<dbReference type="InterPro" id="IPR014729">
    <property type="entry name" value="Rossmann-like_a/b/a_fold"/>
</dbReference>
<keyword evidence="6 10" id="KW-0648">Protein biosynthesis</keyword>
<dbReference type="Gene3D" id="1.10.730.10">
    <property type="entry name" value="Isoleucyl-tRNA Synthetase, Domain 1"/>
    <property type="match status" value="1"/>
</dbReference>
<keyword evidence="7 10" id="KW-0030">Aminoacyl-tRNA synthetase</keyword>